<sequence length="258" mass="29547">MNPQASTFIPTSPLLTKSFDNLPREIRDKIYGNLLQYHTQINIFPTNTIPVLPFLARRLPYSRMLNHQILNEVALVWLARSKVMVEIGAFSTLETLLYQFPNSTAWNSIRELESRGWQSCYANGDTKGTRATMADCIHDIAIRCPGLRKLSMTLLPRAVLQPNWFEESTNLSRLLENERIEHMCLTVDISDRSLPTMGRGWDTQFEECTARNQNLLCGAIMGLHPYYHGSRTRHLMQCGAVRVHTSCASRTHIQKELK</sequence>
<protein>
    <submittedName>
        <fullName evidence="1">Uncharacterized protein</fullName>
    </submittedName>
</protein>
<dbReference type="Proteomes" id="UP000799424">
    <property type="component" value="Unassembled WGS sequence"/>
</dbReference>
<keyword evidence="2" id="KW-1185">Reference proteome</keyword>
<proteinExistence type="predicted"/>
<gene>
    <name evidence="1" type="ORF">CC86DRAFT_74295</name>
</gene>
<organism evidence="1 2">
    <name type="scientific">Ophiobolus disseminans</name>
    <dbReference type="NCBI Taxonomy" id="1469910"/>
    <lineage>
        <taxon>Eukaryota</taxon>
        <taxon>Fungi</taxon>
        <taxon>Dikarya</taxon>
        <taxon>Ascomycota</taxon>
        <taxon>Pezizomycotina</taxon>
        <taxon>Dothideomycetes</taxon>
        <taxon>Pleosporomycetidae</taxon>
        <taxon>Pleosporales</taxon>
        <taxon>Pleosporineae</taxon>
        <taxon>Phaeosphaeriaceae</taxon>
        <taxon>Ophiobolus</taxon>
    </lineage>
</organism>
<evidence type="ECO:0000313" key="1">
    <source>
        <dbReference type="EMBL" id="KAF2822962.1"/>
    </source>
</evidence>
<dbReference type="OrthoDB" id="3800247at2759"/>
<evidence type="ECO:0000313" key="2">
    <source>
        <dbReference type="Proteomes" id="UP000799424"/>
    </source>
</evidence>
<name>A0A6A6ZPF1_9PLEO</name>
<accession>A0A6A6ZPF1</accession>
<dbReference type="AlphaFoldDB" id="A0A6A6ZPF1"/>
<reference evidence="1" key="1">
    <citation type="journal article" date="2020" name="Stud. Mycol.">
        <title>101 Dothideomycetes genomes: a test case for predicting lifestyles and emergence of pathogens.</title>
        <authorList>
            <person name="Haridas S."/>
            <person name="Albert R."/>
            <person name="Binder M."/>
            <person name="Bloem J."/>
            <person name="Labutti K."/>
            <person name="Salamov A."/>
            <person name="Andreopoulos B."/>
            <person name="Baker S."/>
            <person name="Barry K."/>
            <person name="Bills G."/>
            <person name="Bluhm B."/>
            <person name="Cannon C."/>
            <person name="Castanera R."/>
            <person name="Culley D."/>
            <person name="Daum C."/>
            <person name="Ezra D."/>
            <person name="Gonzalez J."/>
            <person name="Henrissat B."/>
            <person name="Kuo A."/>
            <person name="Liang C."/>
            <person name="Lipzen A."/>
            <person name="Lutzoni F."/>
            <person name="Magnuson J."/>
            <person name="Mondo S."/>
            <person name="Nolan M."/>
            <person name="Ohm R."/>
            <person name="Pangilinan J."/>
            <person name="Park H.-J."/>
            <person name="Ramirez L."/>
            <person name="Alfaro M."/>
            <person name="Sun H."/>
            <person name="Tritt A."/>
            <person name="Yoshinaga Y."/>
            <person name="Zwiers L.-H."/>
            <person name="Turgeon B."/>
            <person name="Goodwin S."/>
            <person name="Spatafora J."/>
            <person name="Crous P."/>
            <person name="Grigoriev I."/>
        </authorList>
    </citation>
    <scope>NUCLEOTIDE SEQUENCE</scope>
    <source>
        <strain evidence="1">CBS 113818</strain>
    </source>
</reference>
<dbReference type="EMBL" id="MU006233">
    <property type="protein sequence ID" value="KAF2822962.1"/>
    <property type="molecule type" value="Genomic_DNA"/>
</dbReference>